<gene>
    <name evidence="2" type="ORF">ACO22_03125</name>
</gene>
<evidence type="ECO:0000313" key="3">
    <source>
        <dbReference type="Proteomes" id="UP000242814"/>
    </source>
</evidence>
<reference evidence="2 3" key="1">
    <citation type="submission" date="2016-06" db="EMBL/GenBank/DDBJ databases">
        <authorList>
            <person name="Kjaerup R.B."/>
            <person name="Dalgaard T.S."/>
            <person name="Juul-Madsen H.R."/>
        </authorList>
    </citation>
    <scope>NUCLEOTIDE SEQUENCE [LARGE SCALE GENOMIC DNA]</scope>
    <source>
        <strain evidence="2 3">Pb300</strain>
    </source>
</reference>
<evidence type="ECO:0000313" key="2">
    <source>
        <dbReference type="EMBL" id="ODH34232.1"/>
    </source>
</evidence>
<dbReference type="AlphaFoldDB" id="A0A1D2JGP7"/>
<feature type="region of interest" description="Disordered" evidence="1">
    <location>
        <begin position="1"/>
        <end position="69"/>
    </location>
</feature>
<protein>
    <submittedName>
        <fullName evidence="2">Uncharacterized protein</fullName>
    </submittedName>
</protein>
<proteinExistence type="predicted"/>
<comment type="caution">
    <text evidence="2">The sequence shown here is derived from an EMBL/GenBank/DDBJ whole genome shotgun (WGS) entry which is preliminary data.</text>
</comment>
<feature type="compositionally biased region" description="Basic and acidic residues" evidence="1">
    <location>
        <begin position="23"/>
        <end position="32"/>
    </location>
</feature>
<feature type="compositionally biased region" description="Basic and acidic residues" evidence="1">
    <location>
        <begin position="50"/>
        <end position="61"/>
    </location>
</feature>
<evidence type="ECO:0000256" key="1">
    <source>
        <dbReference type="SAM" id="MobiDB-lite"/>
    </source>
</evidence>
<name>A0A1D2JGP7_PARBR</name>
<dbReference type="Proteomes" id="UP000242814">
    <property type="component" value="Unassembled WGS sequence"/>
</dbReference>
<accession>A0A1D2JGP7</accession>
<sequence>MAGRANEMTAARRRDSSQNASANHEKNDDRPRINIRRPPMDVPFISEEDATPKKLRDEGGSHRVKPRAWIHPPTTDLSVVMKETSIHALMLGPHSCNTFFTTSGHAARHGRRYISQENFCCPVV</sequence>
<organism evidence="2 3">
    <name type="scientific">Paracoccidioides brasiliensis</name>
    <dbReference type="NCBI Taxonomy" id="121759"/>
    <lineage>
        <taxon>Eukaryota</taxon>
        <taxon>Fungi</taxon>
        <taxon>Dikarya</taxon>
        <taxon>Ascomycota</taxon>
        <taxon>Pezizomycotina</taxon>
        <taxon>Eurotiomycetes</taxon>
        <taxon>Eurotiomycetidae</taxon>
        <taxon>Onygenales</taxon>
        <taxon>Ajellomycetaceae</taxon>
        <taxon>Paracoccidioides</taxon>
    </lineage>
</organism>
<dbReference type="VEuPathDB" id="FungiDB:PADG_11169"/>
<dbReference type="EMBL" id="LZYO01000104">
    <property type="protein sequence ID" value="ODH34232.1"/>
    <property type="molecule type" value="Genomic_DNA"/>
</dbReference>